<dbReference type="GO" id="GO:0098609">
    <property type="term" value="P:cell-cell adhesion"/>
    <property type="evidence" value="ECO:0000318"/>
    <property type="project" value="GO_Central"/>
</dbReference>
<evidence type="ECO:0000259" key="17">
    <source>
        <dbReference type="PROSITE" id="PS50234"/>
    </source>
</evidence>
<evidence type="ECO:0000256" key="7">
    <source>
        <dbReference type="ARBA" id="ARBA00022837"/>
    </source>
</evidence>
<dbReference type="InterPro" id="IPR028994">
    <property type="entry name" value="Integrin_alpha_N"/>
</dbReference>
<dbReference type="Gene3D" id="3.40.50.410">
    <property type="entry name" value="von Willebrand factor, type A domain"/>
    <property type="match status" value="1"/>
</dbReference>
<dbReference type="RefSeq" id="XP_021328603.1">
    <property type="nucleotide sequence ID" value="XM_021472928.2"/>
</dbReference>
<sequence length="1098" mass="121653">MYRKLLFMMVLCNATGFNVQISPLKHFTNEDPLFGQTIIQSKDGIFVPSPIYGGLFECTLDNECSKVNISDENPKGMRQVASVASLTSQDQHVVMCNQVRTKIRGTEYLNGNCTLMSPSGKVKLSPAELDNNMDNNNNNNNNNKYRGGRIDQVKWRKRREAQPNLGALEEEEEEEEDPGTEIAFVLDGSGSIQYDDFEKAKDFIHTTMSNVWKTCFDCNFAIVQYGSSIRTELSLLDNEDGARSLQKVKQIKQIYNLTKTASAINHVLTDIFIPENGSKNNSEKIIIVLSDGKILGDPMTLDEVLNKTQMKGVTRYSIGVGDGILKNKDAIKEMTQIADPGKYYSVSSYGALNDILSSLERGIIGTEGTQHGFKLQLAEAGFSSHLLYNEQKVEALFGAVGAYDWSGGVFLKSGNTVKFLNDSHNETKFGYLGYSVTSAHLPSKTLYISGAPRYNLTGAVFIFDGLEKYVLHGDQVGSYFGSVLCALDINKDEHTDHLLVGAPHFHLNGEEGKVLVYKLNQEDRFERAPVELRGDAGQTFARFGAAIGSIGDIDNNKFNDVAVGAPLETGSAGSVYIYSGFEEGLRFSQKISPSDFGMKLVYFGQSVSVGPAPASDIPCIAVGSLGRVSVFETIPVLIIEPTIKIDTEVIALTHQMNKISSELSMKITVCFNIKKGKLKAEKSETQAVDYEIDLDSGASKKRLTCGADSLIKDTFTLTPDEECTNKKLTYLGCFDCFSPIKIKLSFSLASNKNEAPIRILDAFTPTEVVKEIPFEKDCQAADCKPSITLSDSKISETTITMGETQNLNINFNFTNTGDPSYKTTLTLTYPSILSERKIEGAACPVKNDNQIQCHLQHPVFTRSAQTNLFISWQLNDKSDLKKSEIIANLTSQNNGIQLLDSRIYTFNVMYFLPILIRGSAEPNILRIEEGGKGKTQPIKFKIQFQGENKYGATIDVIITIKMDTSKTDLHITKIQPEVCVLEANKVKEASYIYKCTLKELQIITIEANVFIHDVQDTSEKIIVEGQYSYDETLYSAKDTIKSFTLEVPVTKMQVMTSKGPIIGGSIGGFLFLLIFIIILIKCGFFRRRHKVDQTQNQD</sequence>
<comment type="subcellular location">
    <subcellularLocation>
        <location evidence="1 16">Membrane</location>
        <topology evidence="1 16">Single-pass type I membrane protein</topology>
    </subcellularLocation>
</comment>
<dbReference type="GO" id="GO:0008305">
    <property type="term" value="C:integrin complex"/>
    <property type="evidence" value="ECO:0000318"/>
    <property type="project" value="GO_Central"/>
</dbReference>
<reference evidence="18" key="1">
    <citation type="journal article" date="2013" name="Nature">
        <title>The zebrafish reference genome sequence and its relationship to the human genome.</title>
        <authorList>
            <consortium name="Genome Reference Consortium Zebrafish"/>
            <person name="Howe K."/>
            <person name="Clark M.D."/>
            <person name="Torroja C.F."/>
            <person name="Torrance J."/>
            <person name="Berthelot C."/>
            <person name="Muffato M."/>
            <person name="Collins J.E."/>
            <person name="Humphray S."/>
            <person name="McLaren K."/>
            <person name="Matthews L."/>
            <person name="McLaren S."/>
            <person name="Sealy I."/>
            <person name="Caccamo M."/>
            <person name="Churcher C."/>
            <person name="Scott C."/>
            <person name="Barrett J.C."/>
            <person name="Koch R."/>
            <person name="Rauch G.J."/>
            <person name="White S."/>
            <person name="Chow W."/>
            <person name="Kilian B."/>
            <person name="Quintais L.T."/>
            <person name="Guerra-Assuncao J.A."/>
            <person name="Zhou Y."/>
            <person name="Gu Y."/>
            <person name="Yen J."/>
            <person name="Vogel J.H."/>
            <person name="Eyre T."/>
            <person name="Redmond S."/>
            <person name="Banerjee R."/>
            <person name="Chi J."/>
            <person name="Fu B."/>
            <person name="Langley E."/>
            <person name="Maguire S.F."/>
            <person name="Laird G.K."/>
            <person name="Lloyd D."/>
            <person name="Kenyon E."/>
            <person name="Donaldson S."/>
            <person name="Sehra H."/>
            <person name="Almeida-King J."/>
            <person name="Loveland J."/>
            <person name="Trevanion S."/>
            <person name="Jones M."/>
            <person name="Quail M."/>
            <person name="Willey D."/>
            <person name="Hunt A."/>
            <person name="Burton J."/>
            <person name="Sims S."/>
            <person name="McLay K."/>
            <person name="Plumb B."/>
            <person name="Davis J."/>
            <person name="Clee C."/>
            <person name="Oliver K."/>
            <person name="Clark R."/>
            <person name="Riddle C."/>
            <person name="Elliot D."/>
            <person name="Eliott D."/>
            <person name="Threadgold G."/>
            <person name="Harden G."/>
            <person name="Ware D."/>
            <person name="Begum S."/>
            <person name="Mortimore B."/>
            <person name="Mortimer B."/>
            <person name="Kerry G."/>
            <person name="Heath P."/>
            <person name="Phillimore B."/>
            <person name="Tracey A."/>
            <person name="Corby N."/>
            <person name="Dunn M."/>
            <person name="Johnson C."/>
            <person name="Wood J."/>
            <person name="Clark S."/>
            <person name="Pelan S."/>
            <person name="Griffiths G."/>
            <person name="Smith M."/>
            <person name="Glithero R."/>
            <person name="Howden P."/>
            <person name="Barker N."/>
            <person name="Lloyd C."/>
            <person name="Stevens C."/>
            <person name="Harley J."/>
            <person name="Holt K."/>
            <person name="Panagiotidis G."/>
            <person name="Lovell J."/>
            <person name="Beasley H."/>
            <person name="Henderson C."/>
            <person name="Gordon D."/>
            <person name="Auger K."/>
            <person name="Wright D."/>
            <person name="Collins J."/>
            <person name="Raisen C."/>
            <person name="Dyer L."/>
            <person name="Leung K."/>
            <person name="Robertson L."/>
            <person name="Ambridge K."/>
            <person name="Leongamornlert D."/>
            <person name="McGuire S."/>
            <person name="Gilderthorp R."/>
            <person name="Griffiths C."/>
            <person name="Manthravadi D."/>
            <person name="Nichol S."/>
            <person name="Barker G."/>
            <person name="Whitehead S."/>
            <person name="Kay M."/>
            <person name="Brown J."/>
            <person name="Murnane C."/>
            <person name="Gray E."/>
            <person name="Humphries M."/>
            <person name="Sycamore N."/>
            <person name="Barker D."/>
            <person name="Saunders D."/>
            <person name="Wallis J."/>
            <person name="Babbage A."/>
            <person name="Hammond S."/>
            <person name="Mashreghi-Mohammadi M."/>
            <person name="Barr L."/>
            <person name="Martin S."/>
            <person name="Wray P."/>
            <person name="Ellington A."/>
            <person name="Matthews N."/>
            <person name="Ellwood M."/>
            <person name="Woodmansey R."/>
            <person name="Clark G."/>
            <person name="Cooper J."/>
            <person name="Cooper J."/>
            <person name="Tromans A."/>
            <person name="Grafham D."/>
            <person name="Skuce C."/>
            <person name="Pandian R."/>
            <person name="Andrews R."/>
            <person name="Harrison E."/>
            <person name="Kimberley A."/>
            <person name="Garnett J."/>
            <person name="Fosker N."/>
            <person name="Hall R."/>
            <person name="Garner P."/>
            <person name="Kelly D."/>
            <person name="Bird C."/>
            <person name="Palmer S."/>
            <person name="Gehring I."/>
            <person name="Berger A."/>
            <person name="Dooley C.M."/>
            <person name="Ersan-Urun Z."/>
            <person name="Eser C."/>
            <person name="Geiger H."/>
            <person name="Geisler M."/>
            <person name="Karotki L."/>
            <person name="Kirn A."/>
            <person name="Konantz J."/>
            <person name="Konantz M."/>
            <person name="Oberlander M."/>
            <person name="Rudolph-Geiger S."/>
            <person name="Teucke M."/>
            <person name="Lanz C."/>
            <person name="Raddatz G."/>
            <person name="Osoegawa K."/>
            <person name="Zhu B."/>
            <person name="Rapp A."/>
            <person name="Widaa S."/>
            <person name="Langford C."/>
            <person name="Yang F."/>
            <person name="Schuster S.C."/>
            <person name="Carter N.P."/>
            <person name="Harrow J."/>
            <person name="Ning Z."/>
            <person name="Herrero J."/>
            <person name="Searle S.M."/>
            <person name="Enright A."/>
            <person name="Geisler R."/>
            <person name="Plasterk R.H."/>
            <person name="Lee C."/>
            <person name="Westerfield M."/>
            <person name="de Jong P.J."/>
            <person name="Zon L.I."/>
            <person name="Postlethwait J.H."/>
            <person name="Nusslein-Volhard C."/>
            <person name="Hubbard T.J."/>
            <person name="Roest Crollius H."/>
            <person name="Rogers J."/>
            <person name="Stemple D.L."/>
        </authorList>
    </citation>
    <scope>NUCLEOTIDE SEQUENCE [LARGE SCALE GENOMIC DNA]</scope>
</reference>
<dbReference type="Proteomes" id="UP000000437">
    <property type="component" value="Chromosome 15"/>
</dbReference>
<name>A0A8M1RMI4_DANRE</name>
<dbReference type="SUPFAM" id="SSF69318">
    <property type="entry name" value="Integrin alpha N-terminal domain"/>
    <property type="match status" value="1"/>
</dbReference>
<dbReference type="PRINTS" id="PR00453">
    <property type="entry name" value="VWFADOMAIN"/>
</dbReference>
<dbReference type="InterPro" id="IPR000413">
    <property type="entry name" value="Integrin_alpha"/>
</dbReference>
<keyword evidence="12" id="KW-1015">Disulfide bond</keyword>
<dbReference type="KEGG" id="dre:100536705"/>
<proteinExistence type="inferred from homology"/>
<evidence type="ECO:0000313" key="21">
    <source>
        <dbReference type="ZFIN" id="ZDB-GENE-130530-671"/>
    </source>
</evidence>
<dbReference type="Pfam" id="PF00092">
    <property type="entry name" value="VWA"/>
    <property type="match status" value="1"/>
</dbReference>
<dbReference type="InterPro" id="IPR032695">
    <property type="entry name" value="Integrin_dom_sf"/>
</dbReference>
<dbReference type="Gene3D" id="2.60.40.1460">
    <property type="entry name" value="Integrin domains. Chain A, domain 2"/>
    <property type="match status" value="1"/>
</dbReference>
<evidence type="ECO:0000256" key="14">
    <source>
        <dbReference type="ARBA" id="ARBA00023180"/>
    </source>
</evidence>
<dbReference type="GO" id="GO:0038023">
    <property type="term" value="F:signaling receptor activity"/>
    <property type="evidence" value="ECO:0000318"/>
    <property type="project" value="GO_Central"/>
</dbReference>
<keyword evidence="4" id="KW-0479">Metal-binding</keyword>
<dbReference type="SMART" id="SM00327">
    <property type="entry name" value="VWA"/>
    <property type="match status" value="1"/>
</dbReference>
<evidence type="ECO:0000256" key="1">
    <source>
        <dbReference type="ARBA" id="ARBA00004479"/>
    </source>
</evidence>
<dbReference type="GO" id="GO:0009986">
    <property type="term" value="C:cell surface"/>
    <property type="evidence" value="ECO:0000318"/>
    <property type="project" value="GO_Central"/>
</dbReference>
<evidence type="ECO:0000256" key="2">
    <source>
        <dbReference type="ARBA" id="ARBA00008054"/>
    </source>
</evidence>
<dbReference type="PROSITE" id="PS51470">
    <property type="entry name" value="FG_GAP"/>
    <property type="match status" value="2"/>
</dbReference>
<dbReference type="InterPro" id="IPR048285">
    <property type="entry name" value="Integrin_alpha_Ig-like_2"/>
</dbReference>
<dbReference type="InterPro" id="IPR013517">
    <property type="entry name" value="FG-GAP"/>
</dbReference>
<dbReference type="PROSITE" id="PS50234">
    <property type="entry name" value="VWFA"/>
    <property type="match status" value="1"/>
</dbReference>
<evidence type="ECO:0000256" key="5">
    <source>
        <dbReference type="ARBA" id="ARBA00022729"/>
    </source>
</evidence>
<evidence type="ECO:0000256" key="12">
    <source>
        <dbReference type="ARBA" id="ARBA00023157"/>
    </source>
</evidence>
<evidence type="ECO:0000256" key="15">
    <source>
        <dbReference type="PROSITE-ProRule" id="PRU00803"/>
    </source>
</evidence>
<evidence type="ECO:0000313" key="20">
    <source>
        <dbReference type="RefSeq" id="XP_021328603.1"/>
    </source>
</evidence>
<keyword evidence="14" id="KW-0325">Glycoprotein</keyword>
<protein>
    <submittedName>
        <fullName evidence="19 20">Integrin alpha-E isoform X1</fullName>
    </submittedName>
</protein>
<feature type="repeat" description="FG-GAP" evidence="15">
    <location>
        <begin position="530"/>
        <end position="587"/>
    </location>
</feature>
<evidence type="ECO:0000256" key="8">
    <source>
        <dbReference type="ARBA" id="ARBA00022889"/>
    </source>
</evidence>
<evidence type="ECO:0000256" key="9">
    <source>
        <dbReference type="ARBA" id="ARBA00022989"/>
    </source>
</evidence>
<feature type="transmembrane region" description="Helical" evidence="16">
    <location>
        <begin position="1061"/>
        <end position="1080"/>
    </location>
</feature>
<keyword evidence="9 16" id="KW-1133">Transmembrane helix</keyword>
<feature type="repeat" description="FG-GAP" evidence="15">
    <location>
        <begin position="466"/>
        <end position="526"/>
    </location>
</feature>
<dbReference type="OrthoDB" id="5317514at2759"/>
<keyword evidence="18" id="KW-1185">Reference proteome</keyword>
<dbReference type="CTD" id="100536705"/>
<evidence type="ECO:0000256" key="11">
    <source>
        <dbReference type="ARBA" id="ARBA00023136"/>
    </source>
</evidence>
<dbReference type="Gene3D" id="1.20.5.930">
    <property type="entry name" value="Bicelle-embedded integrin alpha(iib) transmembrane segment"/>
    <property type="match status" value="1"/>
</dbReference>
<dbReference type="RefSeq" id="XP_003200076.2">
    <property type="nucleotide sequence ID" value="XM_003200028.6"/>
</dbReference>
<evidence type="ECO:0000256" key="3">
    <source>
        <dbReference type="ARBA" id="ARBA00022692"/>
    </source>
</evidence>
<gene>
    <name evidence="19 20 21" type="primary">itgae.2</name>
</gene>
<evidence type="ECO:0000256" key="13">
    <source>
        <dbReference type="ARBA" id="ARBA00023170"/>
    </source>
</evidence>
<dbReference type="PANTHER" id="PTHR23220:SF79">
    <property type="entry name" value="INTEGRIN ALPHA-E"/>
    <property type="match status" value="1"/>
</dbReference>
<comment type="similarity">
    <text evidence="2 16">Belongs to the integrin alpha chain family.</text>
</comment>
<feature type="domain" description="VWFA" evidence="17">
    <location>
        <begin position="181"/>
        <end position="359"/>
    </location>
</feature>
<dbReference type="GO" id="GO:0007229">
    <property type="term" value="P:integrin-mediated signaling pathway"/>
    <property type="evidence" value="ECO:0000318"/>
    <property type="project" value="GO_Central"/>
</dbReference>
<dbReference type="InterPro" id="IPR036465">
    <property type="entry name" value="vWFA_dom_sf"/>
</dbReference>
<dbReference type="Pfam" id="PF20805">
    <property type="entry name" value="Integrin_A_Ig_2"/>
    <property type="match status" value="1"/>
</dbReference>
<evidence type="ECO:0000313" key="18">
    <source>
        <dbReference type="Proteomes" id="UP000000437"/>
    </source>
</evidence>
<keyword evidence="8 16" id="KW-0130">Cell adhesion</keyword>
<dbReference type="ZFIN" id="ZDB-GENE-130530-671">
    <property type="gene designation" value="itgae.2"/>
</dbReference>
<dbReference type="Pfam" id="PF01839">
    <property type="entry name" value="FG-GAP"/>
    <property type="match status" value="1"/>
</dbReference>
<evidence type="ECO:0000256" key="6">
    <source>
        <dbReference type="ARBA" id="ARBA00022737"/>
    </source>
</evidence>
<dbReference type="AlphaFoldDB" id="A0A8M1RMI4"/>
<keyword evidence="11 16" id="KW-0472">Membrane</keyword>
<dbReference type="PRINTS" id="PR01185">
    <property type="entry name" value="INTEGRINA"/>
</dbReference>
<keyword evidence="13 16" id="KW-0675">Receptor</keyword>
<keyword evidence="5 16" id="KW-0732">Signal</keyword>
<dbReference type="InterPro" id="IPR002035">
    <property type="entry name" value="VWF_A"/>
</dbReference>
<keyword evidence="10 16" id="KW-0401">Integrin</keyword>
<feature type="signal peptide" evidence="16">
    <location>
        <begin position="1"/>
        <end position="16"/>
    </location>
</feature>
<dbReference type="SUPFAM" id="SSF69179">
    <property type="entry name" value="Integrin domains"/>
    <property type="match status" value="2"/>
</dbReference>
<dbReference type="Gene3D" id="2.130.10.130">
    <property type="entry name" value="Integrin alpha, N-terminal"/>
    <property type="match status" value="2"/>
</dbReference>
<keyword evidence="3 16" id="KW-0812">Transmembrane</keyword>
<dbReference type="SUPFAM" id="SSF53300">
    <property type="entry name" value="vWA-like"/>
    <property type="match status" value="1"/>
</dbReference>
<reference evidence="19 20" key="2">
    <citation type="submission" date="2025-04" db="UniProtKB">
        <authorList>
            <consortium name="RefSeq"/>
        </authorList>
    </citation>
    <scope>IDENTIFICATION</scope>
    <source>
        <strain evidence="19 20">Tuebingen</strain>
    </source>
</reference>
<evidence type="ECO:0000313" key="19">
    <source>
        <dbReference type="RefSeq" id="XP_003200076.2"/>
    </source>
</evidence>
<feature type="chain" id="PRO_5044521662" evidence="16">
    <location>
        <begin position="17"/>
        <end position="1098"/>
    </location>
</feature>
<evidence type="ECO:0000256" key="16">
    <source>
        <dbReference type="RuleBase" id="RU003762"/>
    </source>
</evidence>
<keyword evidence="6" id="KW-0677">Repeat</keyword>
<evidence type="ECO:0000256" key="4">
    <source>
        <dbReference type="ARBA" id="ARBA00022723"/>
    </source>
</evidence>
<dbReference type="InterPro" id="IPR013519">
    <property type="entry name" value="Int_alpha_beta-p"/>
</dbReference>
<dbReference type="Gene3D" id="2.60.40.1510">
    <property type="entry name" value="ntegrin, alpha v. Chain A, domain 3"/>
    <property type="match status" value="1"/>
</dbReference>
<accession>A0A8M1RMI4</accession>
<dbReference type="AGR" id="ZFIN:ZDB-GENE-130530-671"/>
<evidence type="ECO:0000256" key="10">
    <source>
        <dbReference type="ARBA" id="ARBA00023037"/>
    </source>
</evidence>
<organism evidence="18 19">
    <name type="scientific">Danio rerio</name>
    <name type="common">Zebrafish</name>
    <name type="synonym">Brachydanio rerio</name>
    <dbReference type="NCBI Taxonomy" id="7955"/>
    <lineage>
        <taxon>Eukaryota</taxon>
        <taxon>Metazoa</taxon>
        <taxon>Chordata</taxon>
        <taxon>Craniata</taxon>
        <taxon>Vertebrata</taxon>
        <taxon>Euteleostomi</taxon>
        <taxon>Actinopterygii</taxon>
        <taxon>Neopterygii</taxon>
        <taxon>Teleostei</taxon>
        <taxon>Ostariophysi</taxon>
        <taxon>Cypriniformes</taxon>
        <taxon>Danionidae</taxon>
        <taxon>Danioninae</taxon>
        <taxon>Danio</taxon>
    </lineage>
</organism>
<dbReference type="SMART" id="SM00191">
    <property type="entry name" value="Int_alpha"/>
    <property type="match status" value="3"/>
</dbReference>
<keyword evidence="7" id="KW-0106">Calcium</keyword>
<dbReference type="GO" id="GO:0046872">
    <property type="term" value="F:metal ion binding"/>
    <property type="evidence" value="ECO:0007669"/>
    <property type="project" value="UniProtKB-KW"/>
</dbReference>
<dbReference type="GeneID" id="100536705"/>
<dbReference type="PANTHER" id="PTHR23220">
    <property type="entry name" value="INTEGRIN ALPHA"/>
    <property type="match status" value="1"/>
</dbReference>